<dbReference type="STRING" id="525904.Tter_1753"/>
<keyword evidence="4" id="KW-1185">Reference proteome</keyword>
<dbReference type="EMBL" id="CP001825">
    <property type="protein sequence ID" value="ACZ42659.1"/>
    <property type="molecule type" value="Genomic_DNA"/>
</dbReference>
<proteinExistence type="inferred from homology"/>
<comment type="subcellular location">
    <subcellularLocation>
        <location evidence="2">Cytoplasm</location>
    </subcellularLocation>
</comment>
<dbReference type="GO" id="GO:0017148">
    <property type="term" value="P:negative regulation of translation"/>
    <property type="evidence" value="ECO:0007669"/>
    <property type="project" value="UniProtKB-UniRule"/>
</dbReference>
<keyword evidence="2" id="KW-0810">Translation regulation</keyword>
<dbReference type="InterPro" id="IPR043519">
    <property type="entry name" value="NT_sf"/>
</dbReference>
<reference evidence="4" key="1">
    <citation type="journal article" date="2010" name="Stand. Genomic Sci.">
        <title>Complete genome sequence of 'Thermobaculum terrenum' type strain (YNP1).</title>
        <authorList>
            <person name="Kiss H."/>
            <person name="Cleland D."/>
            <person name="Lapidus A."/>
            <person name="Lucas S."/>
            <person name="Glavina Del Rio T."/>
            <person name="Nolan M."/>
            <person name="Tice H."/>
            <person name="Han C."/>
            <person name="Goodwin L."/>
            <person name="Pitluck S."/>
            <person name="Liolios K."/>
            <person name="Ivanova N."/>
            <person name="Mavromatis K."/>
            <person name="Ovchinnikova G."/>
            <person name="Pati A."/>
            <person name="Chen A."/>
            <person name="Palaniappan K."/>
            <person name="Land M."/>
            <person name="Hauser L."/>
            <person name="Chang Y."/>
            <person name="Jeffries C."/>
            <person name="Lu M."/>
            <person name="Brettin T."/>
            <person name="Detter J."/>
            <person name="Goker M."/>
            <person name="Tindall B."/>
            <person name="Beck B."/>
            <person name="McDermott T."/>
            <person name="Woyke T."/>
            <person name="Bristow J."/>
            <person name="Eisen J."/>
            <person name="Markowitz V."/>
            <person name="Hugenholtz P."/>
            <person name="Kyrpides N."/>
            <person name="Klenk H."/>
            <person name="Cheng J."/>
        </authorList>
    </citation>
    <scope>NUCLEOTIDE SEQUENCE [LARGE SCALE GENOMIC DNA]</scope>
    <source>
        <strain evidence="4">ATCC BAA-798 / YNP1</strain>
    </source>
</reference>
<dbReference type="Gene3D" id="3.30.460.10">
    <property type="entry name" value="Beta Polymerase, domain 2"/>
    <property type="match status" value="1"/>
</dbReference>
<evidence type="ECO:0000313" key="4">
    <source>
        <dbReference type="Proteomes" id="UP000000323"/>
    </source>
</evidence>
<sequence>MVTADSTQIQPETLARELVDVASERKASDIVLLDLRGVSIIADFFVICSGSSERQINALSQALVERADEMGVPTRRIEGSSASGWVLIDFLDVMVHIFAPEQRAFYKLDELWKEAKPLLLIQ</sequence>
<dbReference type="PANTHER" id="PTHR21043">
    <property type="entry name" value="IOJAP SUPERFAMILY ORTHOLOG"/>
    <property type="match status" value="1"/>
</dbReference>
<comment type="similarity">
    <text evidence="1 2">Belongs to the Iojap/RsfS family.</text>
</comment>
<name>D1CCZ4_THET1</name>
<dbReference type="NCBIfam" id="TIGR00090">
    <property type="entry name" value="rsfS_iojap_ybeB"/>
    <property type="match status" value="1"/>
</dbReference>
<dbReference type="AlphaFoldDB" id="D1CCZ4"/>
<dbReference type="Pfam" id="PF02410">
    <property type="entry name" value="RsfS"/>
    <property type="match status" value="1"/>
</dbReference>
<dbReference type="InterPro" id="IPR004394">
    <property type="entry name" value="Iojap/RsfS/C7orf30"/>
</dbReference>
<dbReference type="KEGG" id="ttr:Tter_1753"/>
<accession>D1CCZ4</accession>
<comment type="subunit">
    <text evidence="2">Interacts with ribosomal protein uL14 (rplN).</text>
</comment>
<dbReference type="GO" id="GO:0090071">
    <property type="term" value="P:negative regulation of ribosome biogenesis"/>
    <property type="evidence" value="ECO:0007669"/>
    <property type="project" value="UniProtKB-UniRule"/>
</dbReference>
<evidence type="ECO:0000313" key="3">
    <source>
        <dbReference type="EMBL" id="ACZ42659.1"/>
    </source>
</evidence>
<evidence type="ECO:0000256" key="1">
    <source>
        <dbReference type="ARBA" id="ARBA00010574"/>
    </source>
</evidence>
<dbReference type="GO" id="GO:0043023">
    <property type="term" value="F:ribosomal large subunit binding"/>
    <property type="evidence" value="ECO:0007669"/>
    <property type="project" value="TreeGrafter"/>
</dbReference>
<dbReference type="PANTHER" id="PTHR21043:SF0">
    <property type="entry name" value="MITOCHONDRIAL ASSEMBLY OF RIBOSOMAL LARGE SUBUNIT PROTEIN 1"/>
    <property type="match status" value="1"/>
</dbReference>
<dbReference type="SUPFAM" id="SSF81301">
    <property type="entry name" value="Nucleotidyltransferase"/>
    <property type="match status" value="1"/>
</dbReference>
<keyword evidence="2" id="KW-0963">Cytoplasm</keyword>
<organism evidence="3 4">
    <name type="scientific">Thermobaculum terrenum (strain ATCC BAA-798 / CCMEE 7001 / YNP1)</name>
    <dbReference type="NCBI Taxonomy" id="525904"/>
    <lineage>
        <taxon>Bacteria</taxon>
        <taxon>Bacillati</taxon>
        <taxon>Chloroflexota</taxon>
        <taxon>Chloroflexia</taxon>
        <taxon>Candidatus Thermobaculales</taxon>
        <taxon>Candidatus Thermobaculaceae</taxon>
        <taxon>Thermobaculum</taxon>
    </lineage>
</organism>
<protein>
    <recommendedName>
        <fullName evidence="2">Ribosomal silencing factor RsfS</fullName>
    </recommendedName>
</protein>
<dbReference type="OrthoDB" id="9793681at2"/>
<dbReference type="HOGENOM" id="CLU_092688_2_2_0"/>
<dbReference type="Proteomes" id="UP000000323">
    <property type="component" value="Chromosome 1"/>
</dbReference>
<gene>
    <name evidence="2" type="primary">rsfS</name>
    <name evidence="3" type="ordered locus">Tter_1753</name>
</gene>
<dbReference type="GO" id="GO:0042256">
    <property type="term" value="P:cytosolic ribosome assembly"/>
    <property type="evidence" value="ECO:0007669"/>
    <property type="project" value="UniProtKB-UniRule"/>
</dbReference>
<dbReference type="GO" id="GO:0005737">
    <property type="term" value="C:cytoplasm"/>
    <property type="evidence" value="ECO:0007669"/>
    <property type="project" value="UniProtKB-SubCell"/>
</dbReference>
<dbReference type="RefSeq" id="WP_012875693.1">
    <property type="nucleotide sequence ID" value="NC_013525.1"/>
</dbReference>
<evidence type="ECO:0000256" key="2">
    <source>
        <dbReference type="HAMAP-Rule" id="MF_01477"/>
    </source>
</evidence>
<comment type="function">
    <text evidence="2">Functions as a ribosomal silencing factor. Interacts with ribosomal protein uL14 (rplN), blocking formation of intersubunit bridge B8. Prevents association of the 30S and 50S ribosomal subunits and the formation of functional ribosomes, thus repressing translation.</text>
</comment>
<dbReference type="eggNOG" id="COG0799">
    <property type="taxonomic scope" value="Bacteria"/>
</dbReference>
<dbReference type="HAMAP" id="MF_01477">
    <property type="entry name" value="Iojap_RsfS"/>
    <property type="match status" value="1"/>
</dbReference>
<keyword evidence="2" id="KW-0678">Repressor</keyword>